<evidence type="ECO:0000256" key="5">
    <source>
        <dbReference type="ARBA" id="ARBA00022692"/>
    </source>
</evidence>
<keyword evidence="7" id="KW-0809">Transit peptide</keyword>
<evidence type="ECO:0000313" key="14">
    <source>
        <dbReference type="Proteomes" id="UP000625316"/>
    </source>
</evidence>
<dbReference type="AlphaFoldDB" id="A0A928Z427"/>
<feature type="transmembrane region" description="Helical" evidence="11">
    <location>
        <begin position="416"/>
        <end position="440"/>
    </location>
</feature>
<feature type="transmembrane region" description="Helical" evidence="11">
    <location>
        <begin position="34"/>
        <end position="53"/>
    </location>
</feature>
<dbReference type="RefSeq" id="WP_264326139.1">
    <property type="nucleotide sequence ID" value="NZ_JADEXQ010000059.1"/>
</dbReference>
<reference evidence="13" key="1">
    <citation type="submission" date="2020-10" db="EMBL/GenBank/DDBJ databases">
        <authorList>
            <person name="Castelo-Branco R."/>
            <person name="Eusebio N."/>
            <person name="Adriana R."/>
            <person name="Vieira A."/>
            <person name="Brugerolle De Fraissinette N."/>
            <person name="Rezende De Castro R."/>
            <person name="Schneider M.P."/>
            <person name="Vasconcelos V."/>
            <person name="Leao P.N."/>
        </authorList>
    </citation>
    <scope>NUCLEOTIDE SEQUENCE</scope>
    <source>
        <strain evidence="13">LEGE 11480</strain>
    </source>
</reference>
<feature type="compositionally biased region" description="Polar residues" evidence="10">
    <location>
        <begin position="124"/>
        <end position="134"/>
    </location>
</feature>
<evidence type="ECO:0000256" key="8">
    <source>
        <dbReference type="ARBA" id="ARBA00022989"/>
    </source>
</evidence>
<feature type="transmembrane region" description="Helical" evidence="11">
    <location>
        <begin position="279"/>
        <end position="300"/>
    </location>
</feature>
<protein>
    <submittedName>
        <fullName evidence="13">Site-2 protease family protein</fullName>
    </submittedName>
</protein>
<feature type="transmembrane region" description="Helical" evidence="11">
    <location>
        <begin position="241"/>
        <end position="259"/>
    </location>
</feature>
<evidence type="ECO:0000256" key="7">
    <source>
        <dbReference type="ARBA" id="ARBA00022946"/>
    </source>
</evidence>
<accession>A0A928Z427</accession>
<evidence type="ECO:0000256" key="1">
    <source>
        <dbReference type="ARBA" id="ARBA00001947"/>
    </source>
</evidence>
<feature type="compositionally biased region" description="Low complexity" evidence="10">
    <location>
        <begin position="100"/>
        <end position="115"/>
    </location>
</feature>
<feature type="region of interest" description="Disordered" evidence="10">
    <location>
        <begin position="88"/>
        <end position="143"/>
    </location>
</feature>
<evidence type="ECO:0000256" key="11">
    <source>
        <dbReference type="SAM" id="Phobius"/>
    </source>
</evidence>
<keyword evidence="14" id="KW-1185">Reference proteome</keyword>
<feature type="transmembrane region" description="Helical" evidence="11">
    <location>
        <begin position="6"/>
        <end position="22"/>
    </location>
</feature>
<evidence type="ECO:0000256" key="9">
    <source>
        <dbReference type="ARBA" id="ARBA00023136"/>
    </source>
</evidence>
<evidence type="ECO:0000259" key="12">
    <source>
        <dbReference type="Pfam" id="PF02163"/>
    </source>
</evidence>
<dbReference type="GO" id="GO:0016020">
    <property type="term" value="C:membrane"/>
    <property type="evidence" value="ECO:0007669"/>
    <property type="project" value="UniProtKB-SubCell"/>
</dbReference>
<dbReference type="PANTHER" id="PTHR31412:SF0">
    <property type="entry name" value="ZINC METALLOPROTEASE EGY1, CHLOROPLASTIC-RELATED"/>
    <property type="match status" value="1"/>
</dbReference>
<gene>
    <name evidence="13" type="ORF">IQ266_16360</name>
</gene>
<evidence type="ECO:0000256" key="3">
    <source>
        <dbReference type="ARBA" id="ARBA00007931"/>
    </source>
</evidence>
<keyword evidence="5 11" id="KW-0812">Transmembrane</keyword>
<dbReference type="InterPro" id="IPR044838">
    <property type="entry name" value="EGY1-like"/>
</dbReference>
<sequence>MSLIWFSLILILTAALMYIVIARQVKKLTRTPVWQLWLVLMAPIVCLVLWRILSGGRMLPPFVFLFLLIVSFFFYASLIERGRIQRSIDPDTKPDSTDEPLAPRAPDTDADPAAALKKDASSAQSIPEPTTSEPVQVPSKEVVRPLTDEEEKRLRDCFPWSTYYVQNFEYRPQAVICWGQLRAPAEMAYKKITANVRAEFGDRFLVLLQEGQKRKPIFAIVTNPQVTPEGQILQKTLDKPSWGIALALLSFVTTTWAGYEIVKVLPDALKSGSPNIWDGLPYACAWMGFFGVRELGYYLTARRYRVPVTLPYFIPLPPLPSLPIGTLGAFIQLRSPVPNRQVLFDIRAVGSLFGLFVAIILLAVGLTQSTVVDVVKDATPSIFDFEGLRPQFSLMLACLSKWALGGQLTADKLIALHPIAFAGWLGVLFSAFNLMPIGSLDGGRIVHAVYGQRVGAIIGNVARWLLLALAMTQSHLLLWALLLFLLPTMDEPALNDVTELNGWRDFTGLVMLAVLLLIIMPAPASLMAWLGLA</sequence>
<dbReference type="CDD" id="cd06160">
    <property type="entry name" value="S2P-M50_like_2"/>
    <property type="match status" value="1"/>
</dbReference>
<keyword evidence="6" id="KW-0378">Hydrolase</keyword>
<feature type="transmembrane region" description="Helical" evidence="11">
    <location>
        <begin position="506"/>
        <end position="532"/>
    </location>
</feature>
<dbReference type="EMBL" id="JADEXQ010000059">
    <property type="protein sequence ID" value="MBE9031309.1"/>
    <property type="molecule type" value="Genomic_DNA"/>
</dbReference>
<evidence type="ECO:0000256" key="4">
    <source>
        <dbReference type="ARBA" id="ARBA00022670"/>
    </source>
</evidence>
<name>A0A928Z427_9CYAN</name>
<evidence type="ECO:0000256" key="6">
    <source>
        <dbReference type="ARBA" id="ARBA00022801"/>
    </source>
</evidence>
<feature type="transmembrane region" description="Helical" evidence="11">
    <location>
        <begin position="461"/>
        <end position="486"/>
    </location>
</feature>
<keyword evidence="4 13" id="KW-0645">Protease</keyword>
<feature type="transmembrane region" description="Helical" evidence="11">
    <location>
        <begin position="353"/>
        <end position="375"/>
    </location>
</feature>
<evidence type="ECO:0000256" key="2">
    <source>
        <dbReference type="ARBA" id="ARBA00004141"/>
    </source>
</evidence>
<dbReference type="Pfam" id="PF02163">
    <property type="entry name" value="Peptidase_M50"/>
    <property type="match status" value="1"/>
</dbReference>
<keyword evidence="8 11" id="KW-1133">Transmembrane helix</keyword>
<evidence type="ECO:0000256" key="10">
    <source>
        <dbReference type="SAM" id="MobiDB-lite"/>
    </source>
</evidence>
<comment type="cofactor">
    <cofactor evidence="1">
        <name>Zn(2+)</name>
        <dbReference type="ChEBI" id="CHEBI:29105"/>
    </cofactor>
</comment>
<feature type="domain" description="Peptidase M50" evidence="12">
    <location>
        <begin position="289"/>
        <end position="458"/>
    </location>
</feature>
<keyword evidence="9 11" id="KW-0472">Membrane</keyword>
<dbReference type="GO" id="GO:0008233">
    <property type="term" value="F:peptidase activity"/>
    <property type="evidence" value="ECO:0007669"/>
    <property type="project" value="UniProtKB-KW"/>
</dbReference>
<proteinExistence type="inferred from homology"/>
<evidence type="ECO:0000313" key="13">
    <source>
        <dbReference type="EMBL" id="MBE9031309.1"/>
    </source>
</evidence>
<dbReference type="GO" id="GO:0006508">
    <property type="term" value="P:proteolysis"/>
    <property type="evidence" value="ECO:0007669"/>
    <property type="project" value="UniProtKB-KW"/>
</dbReference>
<dbReference type="Proteomes" id="UP000625316">
    <property type="component" value="Unassembled WGS sequence"/>
</dbReference>
<organism evidence="13 14">
    <name type="scientific">Romeriopsis navalis LEGE 11480</name>
    <dbReference type="NCBI Taxonomy" id="2777977"/>
    <lineage>
        <taxon>Bacteria</taxon>
        <taxon>Bacillati</taxon>
        <taxon>Cyanobacteriota</taxon>
        <taxon>Cyanophyceae</taxon>
        <taxon>Leptolyngbyales</taxon>
        <taxon>Leptolyngbyaceae</taxon>
        <taxon>Romeriopsis</taxon>
        <taxon>Romeriopsis navalis</taxon>
    </lineage>
</organism>
<comment type="similarity">
    <text evidence="3">Belongs to the peptidase M50B family.</text>
</comment>
<feature type="transmembrane region" description="Helical" evidence="11">
    <location>
        <begin position="59"/>
        <end position="78"/>
    </location>
</feature>
<dbReference type="InterPro" id="IPR008915">
    <property type="entry name" value="Peptidase_M50"/>
</dbReference>
<comment type="subcellular location">
    <subcellularLocation>
        <location evidence="2">Membrane</location>
        <topology evidence="2">Multi-pass membrane protein</topology>
    </subcellularLocation>
</comment>
<dbReference type="PANTHER" id="PTHR31412">
    <property type="entry name" value="ZINC METALLOPROTEASE EGY1"/>
    <property type="match status" value="1"/>
</dbReference>
<comment type="caution">
    <text evidence="13">The sequence shown here is derived from an EMBL/GenBank/DDBJ whole genome shotgun (WGS) entry which is preliminary data.</text>
</comment>